<accession>A0A550CEK1</accession>
<name>A0A550CEK1_9AGAR</name>
<dbReference type="AlphaFoldDB" id="A0A550CEK1"/>
<protein>
    <submittedName>
        <fullName evidence="1">Uncharacterized protein</fullName>
    </submittedName>
</protein>
<dbReference type="Proteomes" id="UP000320762">
    <property type="component" value="Unassembled WGS sequence"/>
</dbReference>
<sequence length="306" mass="35215">MAGLPPQVPALIDTLCGGNYTFYGLRMFGHVVIVQAEGLPAYAQYYDSAHDNDGCISRDATLQDLLDSMKQRVEDIELIQTQLKVIKWQKREMYSIAYPTWATLIQEEDITLTKVIDLYHRQGIWKGTPVEFLRGWNDDAYRHIERGMRAYRQLERRRLDFAHEILGHVVKDGKVVGYVTEQMTGRMVEYCDRAIVYSAVARLHSAGLCYTGFTDTGLMVCDGKVKFLNLAGVMIADESHKKLNWEEVEDLFAPDRRGVPNMWPAPKDAEDEFTVLSIIPNPDRLFQSKYFSMTHILSFAFQKWQE</sequence>
<comment type="caution">
    <text evidence="1">The sequence shown here is derived from an EMBL/GenBank/DDBJ whole genome shotgun (WGS) entry which is preliminary data.</text>
</comment>
<proteinExistence type="predicted"/>
<reference evidence="1 2" key="1">
    <citation type="journal article" date="2019" name="New Phytol.">
        <title>Comparative genomics reveals unique wood-decay strategies and fruiting body development in the Schizophyllaceae.</title>
        <authorList>
            <person name="Almasi E."/>
            <person name="Sahu N."/>
            <person name="Krizsan K."/>
            <person name="Balint B."/>
            <person name="Kovacs G.M."/>
            <person name="Kiss B."/>
            <person name="Cseklye J."/>
            <person name="Drula E."/>
            <person name="Henrissat B."/>
            <person name="Nagy I."/>
            <person name="Chovatia M."/>
            <person name="Adam C."/>
            <person name="LaButti K."/>
            <person name="Lipzen A."/>
            <person name="Riley R."/>
            <person name="Grigoriev I.V."/>
            <person name="Nagy L.G."/>
        </authorList>
    </citation>
    <scope>NUCLEOTIDE SEQUENCE [LARGE SCALE GENOMIC DNA]</scope>
    <source>
        <strain evidence="1 2">NL-1724</strain>
    </source>
</reference>
<gene>
    <name evidence="1" type="ORF">BD626DRAFT_457457</name>
</gene>
<keyword evidence="2" id="KW-1185">Reference proteome</keyword>
<evidence type="ECO:0000313" key="1">
    <source>
        <dbReference type="EMBL" id="TRM63233.1"/>
    </source>
</evidence>
<evidence type="ECO:0000313" key="2">
    <source>
        <dbReference type="Proteomes" id="UP000320762"/>
    </source>
</evidence>
<dbReference type="EMBL" id="VDMD01000010">
    <property type="protein sequence ID" value="TRM63233.1"/>
    <property type="molecule type" value="Genomic_DNA"/>
</dbReference>
<organism evidence="1 2">
    <name type="scientific">Schizophyllum amplum</name>
    <dbReference type="NCBI Taxonomy" id="97359"/>
    <lineage>
        <taxon>Eukaryota</taxon>
        <taxon>Fungi</taxon>
        <taxon>Dikarya</taxon>
        <taxon>Basidiomycota</taxon>
        <taxon>Agaricomycotina</taxon>
        <taxon>Agaricomycetes</taxon>
        <taxon>Agaricomycetidae</taxon>
        <taxon>Agaricales</taxon>
        <taxon>Schizophyllaceae</taxon>
        <taxon>Schizophyllum</taxon>
    </lineage>
</organism>
<feature type="non-terminal residue" evidence="1">
    <location>
        <position position="306"/>
    </location>
</feature>
<dbReference type="OrthoDB" id="2874131at2759"/>